<evidence type="ECO:0008006" key="4">
    <source>
        <dbReference type="Google" id="ProtNLM"/>
    </source>
</evidence>
<sequence>MNLSPSALPGISPTRGEISWTRDLRSPTTTRTAVSTVKTVETLPPVISPLVGEMPGRAEGGDVCPRQ</sequence>
<comment type="caution">
    <text evidence="2">The sequence shown here is derived from an EMBL/GenBank/DDBJ whole genome shotgun (WGS) entry which is preliminary data.</text>
</comment>
<dbReference type="AlphaFoldDB" id="A0A7X0CYP2"/>
<evidence type="ECO:0000313" key="3">
    <source>
        <dbReference type="Proteomes" id="UP000547879"/>
    </source>
</evidence>
<organism evidence="2 3">
    <name type="scientific">Rhizobium wenxiniae</name>
    <dbReference type="NCBI Taxonomy" id="1737357"/>
    <lineage>
        <taxon>Bacteria</taxon>
        <taxon>Pseudomonadati</taxon>
        <taxon>Pseudomonadota</taxon>
        <taxon>Alphaproteobacteria</taxon>
        <taxon>Hyphomicrobiales</taxon>
        <taxon>Rhizobiaceae</taxon>
        <taxon>Rhizobium/Agrobacterium group</taxon>
        <taxon>Rhizobium</taxon>
    </lineage>
</organism>
<gene>
    <name evidence="2" type="ORF">HNQ72_001281</name>
</gene>
<reference evidence="2 3" key="1">
    <citation type="submission" date="2020-08" db="EMBL/GenBank/DDBJ databases">
        <title>Genomic Encyclopedia of Type Strains, Phase IV (KMG-IV): sequencing the most valuable type-strain genomes for metagenomic binning, comparative biology and taxonomic classification.</title>
        <authorList>
            <person name="Goeker M."/>
        </authorList>
    </citation>
    <scope>NUCLEOTIDE SEQUENCE [LARGE SCALE GENOMIC DNA]</scope>
    <source>
        <strain evidence="2 3">DSM 100734</strain>
    </source>
</reference>
<dbReference type="Proteomes" id="UP000547879">
    <property type="component" value="Unassembled WGS sequence"/>
</dbReference>
<name>A0A7X0CYP2_9HYPH</name>
<feature type="region of interest" description="Disordered" evidence="1">
    <location>
        <begin position="1"/>
        <end position="33"/>
    </location>
</feature>
<proteinExistence type="predicted"/>
<evidence type="ECO:0000256" key="1">
    <source>
        <dbReference type="SAM" id="MobiDB-lite"/>
    </source>
</evidence>
<keyword evidence="3" id="KW-1185">Reference proteome</keyword>
<evidence type="ECO:0000313" key="2">
    <source>
        <dbReference type="EMBL" id="MBB6161484.1"/>
    </source>
</evidence>
<dbReference type="EMBL" id="JACHEG010000001">
    <property type="protein sequence ID" value="MBB6161484.1"/>
    <property type="molecule type" value="Genomic_DNA"/>
</dbReference>
<feature type="region of interest" description="Disordered" evidence="1">
    <location>
        <begin position="48"/>
        <end position="67"/>
    </location>
</feature>
<accession>A0A7X0CYP2</accession>
<protein>
    <recommendedName>
        <fullName evidence="4">Propionyl-coenzyme A carboxylase alpha polypeptide</fullName>
    </recommendedName>
</protein>